<comment type="caution">
    <text evidence="1">The sequence shown here is derived from an EMBL/GenBank/DDBJ whole genome shotgun (WGS) entry which is preliminary data.</text>
</comment>
<sequence length="188" mass="21299">KFEFGTSKTKRWIKKFVIEVESVERIGLDDFSALRVPGLFYAEDSPVIAKLVERISTASSLGRNESRGLEGLSRRERKVTGAKVDILFKVGHYEVECCEVGKEDVLPNDNKYLDDGMLKLPKTLRDMFSRLVKVNLVKARSLYTVGFLMMGLEPEVLIMHTPSGSIITRISRTKKKFPFPDQGSRIGR</sequence>
<feature type="non-terminal residue" evidence="1">
    <location>
        <position position="1"/>
    </location>
</feature>
<accession>A0A8H7RL10</accession>
<gene>
    <name evidence="1" type="ORF">INT47_008703</name>
</gene>
<dbReference type="EMBL" id="JAEPRD010000008">
    <property type="protein sequence ID" value="KAG2211606.1"/>
    <property type="molecule type" value="Genomic_DNA"/>
</dbReference>
<dbReference type="OrthoDB" id="2278533at2759"/>
<organism evidence="1 2">
    <name type="scientific">Mucor saturninus</name>
    <dbReference type="NCBI Taxonomy" id="64648"/>
    <lineage>
        <taxon>Eukaryota</taxon>
        <taxon>Fungi</taxon>
        <taxon>Fungi incertae sedis</taxon>
        <taxon>Mucoromycota</taxon>
        <taxon>Mucoromycotina</taxon>
        <taxon>Mucoromycetes</taxon>
        <taxon>Mucorales</taxon>
        <taxon>Mucorineae</taxon>
        <taxon>Mucoraceae</taxon>
        <taxon>Mucor</taxon>
    </lineage>
</organism>
<name>A0A8H7RL10_9FUNG</name>
<protein>
    <submittedName>
        <fullName evidence="1">Uncharacterized protein</fullName>
    </submittedName>
</protein>
<proteinExistence type="predicted"/>
<evidence type="ECO:0000313" key="2">
    <source>
        <dbReference type="Proteomes" id="UP000603453"/>
    </source>
</evidence>
<dbReference type="Proteomes" id="UP000603453">
    <property type="component" value="Unassembled WGS sequence"/>
</dbReference>
<keyword evidence="2" id="KW-1185">Reference proteome</keyword>
<evidence type="ECO:0000313" key="1">
    <source>
        <dbReference type="EMBL" id="KAG2211606.1"/>
    </source>
</evidence>
<reference evidence="1" key="1">
    <citation type="submission" date="2020-12" db="EMBL/GenBank/DDBJ databases">
        <title>Metabolic potential, ecology and presence of endohyphal bacteria is reflected in genomic diversity of Mucoromycotina.</title>
        <authorList>
            <person name="Muszewska A."/>
            <person name="Okrasinska A."/>
            <person name="Steczkiewicz K."/>
            <person name="Drgas O."/>
            <person name="Orlowska M."/>
            <person name="Perlinska-Lenart U."/>
            <person name="Aleksandrzak-Piekarczyk T."/>
            <person name="Szatraj K."/>
            <person name="Zielenkiewicz U."/>
            <person name="Pilsyk S."/>
            <person name="Malc E."/>
            <person name="Mieczkowski P."/>
            <person name="Kruszewska J.S."/>
            <person name="Biernat P."/>
            <person name="Pawlowska J."/>
        </authorList>
    </citation>
    <scope>NUCLEOTIDE SEQUENCE</scope>
    <source>
        <strain evidence="1">WA0000017839</strain>
    </source>
</reference>
<dbReference type="AlphaFoldDB" id="A0A8H7RL10"/>